<feature type="transmembrane region" description="Helical" evidence="7">
    <location>
        <begin position="55"/>
        <end position="74"/>
    </location>
</feature>
<evidence type="ECO:0000256" key="4">
    <source>
        <dbReference type="ARBA" id="ARBA00022692"/>
    </source>
</evidence>
<organism evidence="9">
    <name type="scientific">uncultured Phycisphaerae bacterium</name>
    <dbReference type="NCBI Taxonomy" id="904963"/>
    <lineage>
        <taxon>Bacteria</taxon>
        <taxon>Pseudomonadati</taxon>
        <taxon>Planctomycetota</taxon>
        <taxon>Phycisphaerae</taxon>
        <taxon>environmental samples</taxon>
    </lineage>
</organism>
<comment type="subcellular location">
    <subcellularLocation>
        <location evidence="1">Cell membrane</location>
        <topology evidence="1">Multi-pass membrane protein</topology>
    </subcellularLocation>
</comment>
<feature type="transmembrane region" description="Helical" evidence="7">
    <location>
        <begin position="150"/>
        <end position="170"/>
    </location>
</feature>
<dbReference type="InterPro" id="IPR036259">
    <property type="entry name" value="MFS_trans_sf"/>
</dbReference>
<proteinExistence type="predicted"/>
<dbReference type="PRINTS" id="PR01036">
    <property type="entry name" value="TCRTETB"/>
</dbReference>
<gene>
    <name evidence="9" type="ORF">AVDCRST_MAG64-4417</name>
</gene>
<evidence type="ECO:0000256" key="3">
    <source>
        <dbReference type="ARBA" id="ARBA00022475"/>
    </source>
</evidence>
<accession>A0A6J4QGP4</accession>
<reference evidence="9" key="1">
    <citation type="submission" date="2020-02" db="EMBL/GenBank/DDBJ databases">
        <authorList>
            <person name="Meier V. D."/>
        </authorList>
    </citation>
    <scope>NUCLEOTIDE SEQUENCE</scope>
    <source>
        <strain evidence="9">AVDCRST_MAG64</strain>
    </source>
</reference>
<feature type="transmembrane region" description="Helical" evidence="7">
    <location>
        <begin position="310"/>
        <end position="336"/>
    </location>
</feature>
<feature type="transmembrane region" description="Helical" evidence="7">
    <location>
        <begin position="369"/>
        <end position="391"/>
    </location>
</feature>
<keyword evidence="3" id="KW-1003">Cell membrane</keyword>
<feature type="non-terminal residue" evidence="9">
    <location>
        <position position="443"/>
    </location>
</feature>
<evidence type="ECO:0000313" key="9">
    <source>
        <dbReference type="EMBL" id="CAA9444408.1"/>
    </source>
</evidence>
<feature type="transmembrane region" description="Helical" evidence="7">
    <location>
        <begin position="238"/>
        <end position="256"/>
    </location>
</feature>
<feature type="transmembrane region" description="Helical" evidence="7">
    <location>
        <begin position="20"/>
        <end position="43"/>
    </location>
</feature>
<keyword evidence="5 7" id="KW-1133">Transmembrane helix</keyword>
<feature type="transmembrane region" description="Helical" evidence="7">
    <location>
        <begin position="116"/>
        <end position="138"/>
    </location>
</feature>
<keyword evidence="6 7" id="KW-0472">Membrane</keyword>
<dbReference type="PANTHER" id="PTHR23501">
    <property type="entry name" value="MAJOR FACILITATOR SUPERFAMILY"/>
    <property type="match status" value="1"/>
</dbReference>
<dbReference type="InterPro" id="IPR011701">
    <property type="entry name" value="MFS"/>
</dbReference>
<feature type="transmembrane region" description="Helical" evidence="7">
    <location>
        <begin position="207"/>
        <end position="226"/>
    </location>
</feature>
<dbReference type="AlphaFoldDB" id="A0A6J4QGP4"/>
<name>A0A6J4QGP4_9BACT</name>
<dbReference type="GO" id="GO:0022857">
    <property type="term" value="F:transmembrane transporter activity"/>
    <property type="evidence" value="ECO:0007669"/>
    <property type="project" value="InterPro"/>
</dbReference>
<keyword evidence="2" id="KW-0813">Transport</keyword>
<dbReference type="FunFam" id="1.20.1720.10:FF:000004">
    <property type="entry name" value="EmrB/QacA family drug resistance transporter"/>
    <property type="match status" value="1"/>
</dbReference>
<feature type="domain" description="Major facilitator superfamily (MFS) profile" evidence="8">
    <location>
        <begin position="21"/>
        <end position="443"/>
    </location>
</feature>
<feature type="transmembrane region" description="Helical" evidence="7">
    <location>
        <begin position="411"/>
        <end position="434"/>
    </location>
</feature>
<evidence type="ECO:0000256" key="6">
    <source>
        <dbReference type="ARBA" id="ARBA00023136"/>
    </source>
</evidence>
<dbReference type="Gene3D" id="1.20.1720.10">
    <property type="entry name" value="Multidrug resistance protein D"/>
    <property type="match status" value="1"/>
</dbReference>
<sequence length="443" mass="45847">DGHAAAPPAGTTAARADRRYVTAAMMLVMVLASMEMTVTSTAMPTIIGELHGLEHYAWVASIYLLACTVSMPLYGRLADAVGRKRVVLAAIGLFCAASVLAAMSRTMTQLILFRGLQGLGAGGIMPVVLTILGDIFTLEERARIQGFFSAVWGGAALAGPALGALLVNTLGWRSVFYVNLPLGAVGFAVLAWKYHEHEKPHSTDLDLPGIGLLAAACTAVLVLVSGLDLGGMPDPWPWVVRAALAAVAVGATVWFVRVERRAVNPVLPPSLVLHRVIGPSLVGSFLLGICFLGLDTYVPLYVQGAKGGGAAAAAAVVTPVMLAWASSGIFAAPLVLRWGFRRTAVLGSGLTVLSFAGLVACAVTDAPQWVLVGVLLLAGLGFGPASMSYLLASQGAVGWQQRGIVTSGNQFFRTIGGAVGIGLLGMLFNVLAAARLEPLRAAG</sequence>
<evidence type="ECO:0000256" key="2">
    <source>
        <dbReference type="ARBA" id="ARBA00022448"/>
    </source>
</evidence>
<protein>
    <submittedName>
        <fullName evidence="9">Uncharacterized MFS-type transporter</fullName>
    </submittedName>
</protein>
<dbReference type="GO" id="GO:0005886">
    <property type="term" value="C:plasma membrane"/>
    <property type="evidence" value="ECO:0007669"/>
    <property type="project" value="UniProtKB-SubCell"/>
</dbReference>
<dbReference type="Gene3D" id="1.20.1250.20">
    <property type="entry name" value="MFS general substrate transporter like domains"/>
    <property type="match status" value="1"/>
</dbReference>
<feature type="transmembrane region" description="Helical" evidence="7">
    <location>
        <begin position="276"/>
        <end position="298"/>
    </location>
</feature>
<dbReference type="Pfam" id="PF07690">
    <property type="entry name" value="MFS_1"/>
    <property type="match status" value="1"/>
</dbReference>
<evidence type="ECO:0000256" key="7">
    <source>
        <dbReference type="SAM" id="Phobius"/>
    </source>
</evidence>
<evidence type="ECO:0000256" key="5">
    <source>
        <dbReference type="ARBA" id="ARBA00022989"/>
    </source>
</evidence>
<dbReference type="InterPro" id="IPR020846">
    <property type="entry name" value="MFS_dom"/>
</dbReference>
<dbReference type="SUPFAM" id="SSF103473">
    <property type="entry name" value="MFS general substrate transporter"/>
    <property type="match status" value="1"/>
</dbReference>
<feature type="transmembrane region" description="Helical" evidence="7">
    <location>
        <begin position="86"/>
        <end position="104"/>
    </location>
</feature>
<feature type="non-terminal residue" evidence="9">
    <location>
        <position position="1"/>
    </location>
</feature>
<evidence type="ECO:0000259" key="8">
    <source>
        <dbReference type="PROSITE" id="PS50850"/>
    </source>
</evidence>
<keyword evidence="4 7" id="KW-0812">Transmembrane</keyword>
<dbReference type="EMBL" id="CADCUQ010001036">
    <property type="protein sequence ID" value="CAA9444408.1"/>
    <property type="molecule type" value="Genomic_DNA"/>
</dbReference>
<feature type="transmembrane region" description="Helical" evidence="7">
    <location>
        <begin position="343"/>
        <end position="363"/>
    </location>
</feature>
<evidence type="ECO:0000256" key="1">
    <source>
        <dbReference type="ARBA" id="ARBA00004651"/>
    </source>
</evidence>
<dbReference type="PANTHER" id="PTHR23501:SF191">
    <property type="entry name" value="VACUOLAR BASIC AMINO ACID TRANSPORTER 4"/>
    <property type="match status" value="1"/>
</dbReference>
<dbReference type="PROSITE" id="PS50850">
    <property type="entry name" value="MFS"/>
    <property type="match status" value="1"/>
</dbReference>
<feature type="transmembrane region" description="Helical" evidence="7">
    <location>
        <begin position="176"/>
        <end position="195"/>
    </location>
</feature>